<organism evidence="1 2">
    <name type="scientific">Platanthera guangdongensis</name>
    <dbReference type="NCBI Taxonomy" id="2320717"/>
    <lineage>
        <taxon>Eukaryota</taxon>
        <taxon>Viridiplantae</taxon>
        <taxon>Streptophyta</taxon>
        <taxon>Embryophyta</taxon>
        <taxon>Tracheophyta</taxon>
        <taxon>Spermatophyta</taxon>
        <taxon>Magnoliopsida</taxon>
        <taxon>Liliopsida</taxon>
        <taxon>Asparagales</taxon>
        <taxon>Orchidaceae</taxon>
        <taxon>Orchidoideae</taxon>
        <taxon>Orchideae</taxon>
        <taxon>Orchidinae</taxon>
        <taxon>Platanthera</taxon>
    </lineage>
</organism>
<name>A0ABR2MEL6_9ASPA</name>
<protein>
    <submittedName>
        <fullName evidence="1">Uncharacterized protein</fullName>
    </submittedName>
</protein>
<reference evidence="1 2" key="1">
    <citation type="journal article" date="2022" name="Nat. Plants">
        <title>Genomes of leafy and leafless Platanthera orchids illuminate the evolution of mycoheterotrophy.</title>
        <authorList>
            <person name="Li M.H."/>
            <person name="Liu K.W."/>
            <person name="Li Z."/>
            <person name="Lu H.C."/>
            <person name="Ye Q.L."/>
            <person name="Zhang D."/>
            <person name="Wang J.Y."/>
            <person name="Li Y.F."/>
            <person name="Zhong Z.M."/>
            <person name="Liu X."/>
            <person name="Yu X."/>
            <person name="Liu D.K."/>
            <person name="Tu X.D."/>
            <person name="Liu B."/>
            <person name="Hao Y."/>
            <person name="Liao X.Y."/>
            <person name="Jiang Y.T."/>
            <person name="Sun W.H."/>
            <person name="Chen J."/>
            <person name="Chen Y.Q."/>
            <person name="Ai Y."/>
            <person name="Zhai J.W."/>
            <person name="Wu S.S."/>
            <person name="Zhou Z."/>
            <person name="Hsiao Y.Y."/>
            <person name="Wu W.L."/>
            <person name="Chen Y.Y."/>
            <person name="Lin Y.F."/>
            <person name="Hsu J.L."/>
            <person name="Li C.Y."/>
            <person name="Wang Z.W."/>
            <person name="Zhao X."/>
            <person name="Zhong W.Y."/>
            <person name="Ma X.K."/>
            <person name="Ma L."/>
            <person name="Huang J."/>
            <person name="Chen G.Z."/>
            <person name="Huang M.Z."/>
            <person name="Huang L."/>
            <person name="Peng D.H."/>
            <person name="Luo Y.B."/>
            <person name="Zou S.Q."/>
            <person name="Chen S.P."/>
            <person name="Lan S."/>
            <person name="Tsai W.C."/>
            <person name="Van de Peer Y."/>
            <person name="Liu Z.J."/>
        </authorList>
    </citation>
    <scope>NUCLEOTIDE SEQUENCE [LARGE SCALE GENOMIC DNA]</scope>
    <source>
        <strain evidence="1">Lor288</strain>
    </source>
</reference>
<keyword evidence="2" id="KW-1185">Reference proteome</keyword>
<dbReference type="SUPFAM" id="SSF74788">
    <property type="entry name" value="Cullin repeat-like"/>
    <property type="match status" value="1"/>
</dbReference>
<proteinExistence type="predicted"/>
<dbReference type="Gene3D" id="1.20.1280.170">
    <property type="entry name" value="Exocyst complex component Exo70"/>
    <property type="match status" value="1"/>
</dbReference>
<dbReference type="InterPro" id="IPR016159">
    <property type="entry name" value="Cullin_repeat-like_dom_sf"/>
</dbReference>
<evidence type="ECO:0000313" key="2">
    <source>
        <dbReference type="Proteomes" id="UP001412067"/>
    </source>
</evidence>
<dbReference type="EMBL" id="JBBWWR010000008">
    <property type="protein sequence ID" value="KAK8962609.1"/>
    <property type="molecule type" value="Genomic_DNA"/>
</dbReference>
<evidence type="ECO:0000313" key="1">
    <source>
        <dbReference type="EMBL" id="KAK8962609.1"/>
    </source>
</evidence>
<sequence length="97" mass="11052">MASSRDNTIAPQDANRRLERCVAIYVDVRCSNIQASLRSLDLIYLVIMLAEFDHVQSIQVHIDKWAGHLEFTVNTHWYFCKNLKGPNLGPSRPVILG</sequence>
<comment type="caution">
    <text evidence="1">The sequence shown here is derived from an EMBL/GenBank/DDBJ whole genome shotgun (WGS) entry which is preliminary data.</text>
</comment>
<accession>A0ABR2MEL6</accession>
<dbReference type="Proteomes" id="UP001412067">
    <property type="component" value="Unassembled WGS sequence"/>
</dbReference>
<gene>
    <name evidence="1" type="ORF">KSP40_PGU020095</name>
</gene>